<proteinExistence type="predicted"/>
<evidence type="ECO:0000313" key="1">
    <source>
        <dbReference type="EMBL" id="RPD90871.1"/>
    </source>
</evidence>
<dbReference type="EMBL" id="RPFL01000001">
    <property type="protein sequence ID" value="RPD90871.1"/>
    <property type="molecule type" value="Genomic_DNA"/>
</dbReference>
<evidence type="ECO:0000313" key="2">
    <source>
        <dbReference type="Proteomes" id="UP000272412"/>
    </source>
</evidence>
<sequence>MIFKGDNHYIEEQKFKGRLKDIAFRRPETSAKPRKTPIKTQKAVIPAYAEMTAVLYVQAFEGILQRSRPLNT</sequence>
<protein>
    <submittedName>
        <fullName evidence="1">Uncharacterized protein</fullName>
    </submittedName>
</protein>
<dbReference type="AlphaFoldDB" id="A0A3N4N421"/>
<dbReference type="Proteomes" id="UP000272412">
    <property type="component" value="Unassembled WGS sequence"/>
</dbReference>
<keyword evidence="2" id="KW-1185">Reference proteome</keyword>
<organism evidence="1 2">
    <name type="scientific">Neisseria weixii</name>
    <dbReference type="NCBI Taxonomy" id="1853276"/>
    <lineage>
        <taxon>Bacteria</taxon>
        <taxon>Pseudomonadati</taxon>
        <taxon>Pseudomonadota</taxon>
        <taxon>Betaproteobacteria</taxon>
        <taxon>Neisseriales</taxon>
        <taxon>Neisseriaceae</taxon>
        <taxon>Neisseria</taxon>
    </lineage>
</organism>
<comment type="caution">
    <text evidence="1">The sequence shown here is derived from an EMBL/GenBank/DDBJ whole genome shotgun (WGS) entry which is preliminary data.</text>
</comment>
<name>A0A3N4N421_9NEIS</name>
<accession>A0A3N4N421</accession>
<reference evidence="1 2" key="1">
    <citation type="submission" date="2018-11" db="EMBL/GenBank/DDBJ databases">
        <title>Neisseria weixii sp. nov. isolated from the rectal contents of plateau pika (Ochotona cruzoniae).</title>
        <authorList>
            <person name="Zhang G."/>
        </authorList>
    </citation>
    <scope>NUCLEOTIDE SEQUENCE [LARGE SCALE GENOMIC DNA]</scope>
    <source>
        <strain evidence="1 2">10009</strain>
    </source>
</reference>
<gene>
    <name evidence="1" type="ORF">EGK74_00520</name>
</gene>